<protein>
    <recommendedName>
        <fullName evidence="8">Carbamoyl phosphate synthase small chain</fullName>
        <ecNumber evidence="8">6.3.5.5</ecNumber>
    </recommendedName>
    <alternativeName>
        <fullName evidence="8">Carbamoyl phosphate synthetase glutamine chain</fullName>
    </alternativeName>
</protein>
<dbReference type="Gene3D" id="3.40.50.880">
    <property type="match status" value="1"/>
</dbReference>
<sequence length="361" mass="39868">MKGYLVLENGDQFEGNWVGQIPAEPLEGEVVFFTGMTGYQEVLTDPSFKGQIVVFTYPLIGNYGINEIDFESVIPHVSGVIVSECSLESHHYEAVSTFSAYLQKWNIPLLANVDTRAVVKRIRTTGVMGGQMVVDPEQATLDHYTPIEEKMLTNGVSTTKIETYGTGLYHVVLIDFGYKKSIVTSLNHVGCKVTVVPYNTSYETIKSLKPDGIMLSNGPGDPMQLTFYLPVIKKLALKYPILAICLGHQLLGLAFGANTKKLKFGHRGANQPVIDLVKKKVFMTSQNHTFIVDDSSLTGTGFSATYLNVNDKSVEGMTHESLPIISVQFHPEAHPGPSDSSWLFTDFVSLMNSVRREKVYA</sequence>
<dbReference type="RefSeq" id="WP_035195728.1">
    <property type="nucleotide sequence ID" value="NZ_JJRY01000008.1"/>
</dbReference>
<dbReference type="GO" id="GO:0004088">
    <property type="term" value="F:carbamoyl-phosphate synthase (glutamine-hydrolyzing) activity"/>
    <property type="evidence" value="ECO:0007669"/>
    <property type="project" value="UniProtKB-UniRule"/>
</dbReference>
<organism evidence="10 11">
    <name type="scientific">Schinkia azotoformans MEV2011</name>
    <dbReference type="NCBI Taxonomy" id="1348973"/>
    <lineage>
        <taxon>Bacteria</taxon>
        <taxon>Bacillati</taxon>
        <taxon>Bacillota</taxon>
        <taxon>Bacilli</taxon>
        <taxon>Bacillales</taxon>
        <taxon>Bacillaceae</taxon>
        <taxon>Calidifontibacillus/Schinkia group</taxon>
        <taxon>Schinkia</taxon>
    </lineage>
</organism>
<keyword evidence="8" id="KW-0665">Pyrimidine biosynthesis</keyword>
<dbReference type="Proteomes" id="UP000027936">
    <property type="component" value="Unassembled WGS sequence"/>
</dbReference>
<dbReference type="SMART" id="SM01097">
    <property type="entry name" value="CPSase_sm_chain"/>
    <property type="match status" value="1"/>
</dbReference>
<feature type="active site" evidence="8">
    <location>
        <position position="330"/>
    </location>
</feature>
<dbReference type="UniPathway" id="UPA00068">
    <property type="reaction ID" value="UER00171"/>
</dbReference>
<comment type="similarity">
    <text evidence="2 8">Belongs to the CarA family.</text>
</comment>
<dbReference type="Pfam" id="PF00117">
    <property type="entry name" value="GATase"/>
    <property type="match status" value="1"/>
</dbReference>
<dbReference type="InterPro" id="IPR036480">
    <property type="entry name" value="CarbP_synth_ssu_N_sf"/>
</dbReference>
<feature type="binding site" evidence="8">
    <location>
        <position position="220"/>
    </location>
    <ligand>
        <name>L-glutamine</name>
        <dbReference type="ChEBI" id="CHEBI:58359"/>
    </ligand>
</feature>
<dbReference type="PANTHER" id="PTHR43418:SF7">
    <property type="entry name" value="CARBAMOYL-PHOSPHATE SYNTHASE SMALL CHAIN"/>
    <property type="match status" value="1"/>
</dbReference>
<evidence type="ECO:0000256" key="6">
    <source>
        <dbReference type="ARBA" id="ARBA00022962"/>
    </source>
</evidence>
<keyword evidence="8" id="KW-0055">Arginine biosynthesis</keyword>
<comment type="caution">
    <text evidence="10">The sequence shown here is derived from an EMBL/GenBank/DDBJ whole genome shotgun (WGS) entry which is preliminary data.</text>
</comment>
<dbReference type="EMBL" id="JJRY01000008">
    <property type="protein sequence ID" value="KEF38324.1"/>
    <property type="molecule type" value="Genomic_DNA"/>
</dbReference>
<dbReference type="HAMAP" id="MF_01209">
    <property type="entry name" value="CPSase_S_chain"/>
    <property type="match status" value="1"/>
</dbReference>
<feature type="binding site" evidence="8">
    <location>
        <position position="47"/>
    </location>
    <ligand>
        <name>L-glutamine</name>
        <dbReference type="ChEBI" id="CHEBI:58359"/>
    </ligand>
</feature>
<keyword evidence="3 8" id="KW-0436">Ligase</keyword>
<dbReference type="PRINTS" id="PR00099">
    <property type="entry name" value="CPSGATASE"/>
</dbReference>
<dbReference type="EC" id="6.3.5.5" evidence="8"/>
<evidence type="ECO:0000313" key="10">
    <source>
        <dbReference type="EMBL" id="KEF38324.1"/>
    </source>
</evidence>
<evidence type="ECO:0000259" key="9">
    <source>
        <dbReference type="SMART" id="SM01097"/>
    </source>
</evidence>
<feature type="active site" description="Nucleophile" evidence="8">
    <location>
        <position position="245"/>
    </location>
</feature>
<comment type="pathway">
    <text evidence="8">Pyrimidine metabolism; UMP biosynthesis via de novo pathway; (S)-dihydroorotate from bicarbonate: step 1/3.</text>
</comment>
<dbReference type="AlphaFoldDB" id="A0A072NKW6"/>
<dbReference type="InterPro" id="IPR050472">
    <property type="entry name" value="Anth_synth/Amidotransfase"/>
</dbReference>
<keyword evidence="4 8" id="KW-0547">Nucleotide-binding</keyword>
<dbReference type="GO" id="GO:0044205">
    <property type="term" value="P:'de novo' UMP biosynthetic process"/>
    <property type="evidence" value="ECO:0007669"/>
    <property type="project" value="UniProtKB-UniRule"/>
</dbReference>
<evidence type="ECO:0000256" key="8">
    <source>
        <dbReference type="HAMAP-Rule" id="MF_01209"/>
    </source>
</evidence>
<comment type="pathway">
    <text evidence="1 8">Amino-acid biosynthesis; L-arginine biosynthesis; carbamoyl phosphate from bicarbonate: step 1/1.</text>
</comment>
<dbReference type="SUPFAM" id="SSF52021">
    <property type="entry name" value="Carbamoyl phosphate synthetase, small subunit N-terminal domain"/>
    <property type="match status" value="1"/>
</dbReference>
<dbReference type="NCBIfam" id="NF009475">
    <property type="entry name" value="PRK12838.1"/>
    <property type="match status" value="1"/>
</dbReference>
<dbReference type="Gene3D" id="3.50.30.20">
    <property type="entry name" value="Carbamoyl-phosphate synthase small subunit, N-terminal domain"/>
    <property type="match status" value="1"/>
</dbReference>
<evidence type="ECO:0000313" key="11">
    <source>
        <dbReference type="Proteomes" id="UP000027936"/>
    </source>
</evidence>
<dbReference type="UniPathway" id="UPA00070">
    <property type="reaction ID" value="UER00115"/>
</dbReference>
<keyword evidence="5 8" id="KW-0067">ATP-binding</keyword>
<dbReference type="GO" id="GO:0006207">
    <property type="term" value="P:'de novo' pyrimidine nucleobase biosynthetic process"/>
    <property type="evidence" value="ECO:0007669"/>
    <property type="project" value="InterPro"/>
</dbReference>
<dbReference type="Pfam" id="PF00988">
    <property type="entry name" value="CPSase_sm_chain"/>
    <property type="match status" value="1"/>
</dbReference>
<feature type="binding site" evidence="8">
    <location>
        <position position="246"/>
    </location>
    <ligand>
        <name>L-glutamine</name>
        <dbReference type="ChEBI" id="CHEBI:58359"/>
    </ligand>
</feature>
<dbReference type="PRINTS" id="PR00096">
    <property type="entry name" value="GATASE"/>
</dbReference>
<evidence type="ECO:0000256" key="4">
    <source>
        <dbReference type="ARBA" id="ARBA00022741"/>
    </source>
</evidence>
<dbReference type="InterPro" id="IPR029062">
    <property type="entry name" value="Class_I_gatase-like"/>
</dbReference>
<dbReference type="SUPFAM" id="SSF52317">
    <property type="entry name" value="Class I glutamine amidotransferase-like"/>
    <property type="match status" value="1"/>
</dbReference>
<feature type="domain" description="Carbamoyl-phosphate synthase small subunit N-terminal" evidence="9">
    <location>
        <begin position="1"/>
        <end position="133"/>
    </location>
</feature>
<evidence type="ECO:0000256" key="3">
    <source>
        <dbReference type="ARBA" id="ARBA00022598"/>
    </source>
</evidence>
<comment type="subunit">
    <text evidence="8">Composed of two chains; the small (or glutamine) chain promotes the hydrolysis of glutamine to ammonia, which is used by the large (or ammonia) chain to synthesize carbamoyl phosphate. Tetramer of heterodimers (alpha,beta)4.</text>
</comment>
<comment type="function">
    <text evidence="8">Small subunit of the glutamine-dependent carbamoyl phosphate synthetase (CPSase). CPSase catalyzes the formation of carbamoyl phosphate from the ammonia moiety of glutamine, carbonate, and phosphate donated by ATP, constituting the first step of 2 biosynthetic pathways, one leading to arginine and/or urea and the other to pyrimidine nucleotides. The small subunit (glutamine amidotransferase) binds and cleaves glutamine to supply the large subunit with the substrate ammonia.</text>
</comment>
<dbReference type="PANTHER" id="PTHR43418">
    <property type="entry name" value="MULTIFUNCTIONAL TRYPTOPHAN BIOSYNTHESIS PROTEIN-RELATED"/>
    <property type="match status" value="1"/>
</dbReference>
<evidence type="ECO:0000256" key="5">
    <source>
        <dbReference type="ARBA" id="ARBA00022840"/>
    </source>
</evidence>
<dbReference type="OrthoDB" id="9804328at2"/>
<comment type="caution">
    <text evidence="8">Lacks conserved residue(s) required for the propagation of feature annotation.</text>
</comment>
<dbReference type="InterPro" id="IPR017926">
    <property type="entry name" value="GATASE"/>
</dbReference>
<proteinExistence type="inferred from homology"/>
<feature type="binding site" evidence="8">
    <location>
        <position position="218"/>
    </location>
    <ligand>
        <name>L-glutamine</name>
        <dbReference type="ChEBI" id="CHEBI:58359"/>
    </ligand>
</feature>
<dbReference type="InterPro" id="IPR002474">
    <property type="entry name" value="CarbamoylP_synth_ssu_N"/>
</dbReference>
<dbReference type="CDD" id="cd01744">
    <property type="entry name" value="GATase1_CPSase"/>
    <property type="match status" value="1"/>
</dbReference>
<dbReference type="GO" id="GO:0004359">
    <property type="term" value="F:glutaminase activity"/>
    <property type="evidence" value="ECO:0007669"/>
    <property type="project" value="RHEA"/>
</dbReference>
<dbReference type="GO" id="GO:0005524">
    <property type="term" value="F:ATP binding"/>
    <property type="evidence" value="ECO:0007669"/>
    <property type="project" value="UniProtKB-UniRule"/>
</dbReference>
<dbReference type="GO" id="GO:0006526">
    <property type="term" value="P:L-arginine biosynthetic process"/>
    <property type="evidence" value="ECO:0007669"/>
    <property type="project" value="UniProtKB-UniRule"/>
</dbReference>
<feature type="active site" evidence="8">
    <location>
        <position position="332"/>
    </location>
</feature>
<feature type="binding site" evidence="8">
    <location>
        <position position="249"/>
    </location>
    <ligand>
        <name>L-glutamine</name>
        <dbReference type="ChEBI" id="CHEBI:58359"/>
    </ligand>
</feature>
<gene>
    <name evidence="8" type="primary">carA</name>
    <name evidence="10" type="ORF">M670_02365</name>
</gene>
<dbReference type="PROSITE" id="PS51273">
    <property type="entry name" value="GATASE_TYPE_1"/>
    <property type="match status" value="1"/>
</dbReference>
<dbReference type="PATRIC" id="fig|1348973.3.peg.2283"/>
<dbReference type="NCBIfam" id="TIGR01368">
    <property type="entry name" value="CPSaseIIsmall"/>
    <property type="match status" value="1"/>
</dbReference>
<dbReference type="InterPro" id="IPR035686">
    <property type="entry name" value="CPSase_GATase1"/>
</dbReference>
<feature type="binding site" evidence="8">
    <location>
        <position position="287"/>
    </location>
    <ligand>
        <name>L-glutamine</name>
        <dbReference type="ChEBI" id="CHEBI:58359"/>
    </ligand>
</feature>
<keyword evidence="6 8" id="KW-0315">Glutamine amidotransferase</keyword>
<keyword evidence="8" id="KW-0028">Amino-acid biosynthesis</keyword>
<evidence type="ECO:0000256" key="2">
    <source>
        <dbReference type="ARBA" id="ARBA00007800"/>
    </source>
</evidence>
<name>A0A072NKW6_SCHAZ</name>
<evidence type="ECO:0000256" key="1">
    <source>
        <dbReference type="ARBA" id="ARBA00005077"/>
    </source>
</evidence>
<dbReference type="InterPro" id="IPR006274">
    <property type="entry name" value="CarbamoylP_synth_ssu"/>
</dbReference>
<reference evidence="10 11" key="1">
    <citation type="submission" date="2014-04" db="EMBL/GenBank/DDBJ databases">
        <title>Draft genome sequence of Bacillus azotoformans MEV2011, a (co-) denitrifying strain unable to grow in the presence of oxygen.</title>
        <authorList>
            <person name="Nielsen M."/>
            <person name="Schreiber L."/>
            <person name="Finster K."/>
            <person name="Schramm A."/>
        </authorList>
    </citation>
    <scope>NUCLEOTIDE SEQUENCE [LARGE SCALE GENOMIC DNA]</scope>
    <source>
        <strain evidence="10 11">MEV2011</strain>
    </source>
</reference>
<evidence type="ECO:0000256" key="7">
    <source>
        <dbReference type="ARBA" id="ARBA00048816"/>
    </source>
</evidence>
<accession>A0A072NKW6</accession>
<comment type="catalytic activity">
    <reaction evidence="8">
        <text>L-glutamine + H2O = L-glutamate + NH4(+)</text>
        <dbReference type="Rhea" id="RHEA:15889"/>
        <dbReference type="ChEBI" id="CHEBI:15377"/>
        <dbReference type="ChEBI" id="CHEBI:28938"/>
        <dbReference type="ChEBI" id="CHEBI:29985"/>
        <dbReference type="ChEBI" id="CHEBI:58359"/>
    </reaction>
</comment>
<dbReference type="GO" id="GO:0006541">
    <property type="term" value="P:glutamine metabolic process"/>
    <property type="evidence" value="ECO:0007669"/>
    <property type="project" value="InterPro"/>
</dbReference>
<feature type="binding site" evidence="8">
    <location>
        <position position="290"/>
    </location>
    <ligand>
        <name>L-glutamine</name>
        <dbReference type="ChEBI" id="CHEBI:58359"/>
    </ligand>
</feature>
<comment type="catalytic activity">
    <reaction evidence="7 8">
        <text>hydrogencarbonate + L-glutamine + 2 ATP + H2O = carbamoyl phosphate + L-glutamate + 2 ADP + phosphate + 2 H(+)</text>
        <dbReference type="Rhea" id="RHEA:18633"/>
        <dbReference type="ChEBI" id="CHEBI:15377"/>
        <dbReference type="ChEBI" id="CHEBI:15378"/>
        <dbReference type="ChEBI" id="CHEBI:17544"/>
        <dbReference type="ChEBI" id="CHEBI:29985"/>
        <dbReference type="ChEBI" id="CHEBI:30616"/>
        <dbReference type="ChEBI" id="CHEBI:43474"/>
        <dbReference type="ChEBI" id="CHEBI:58228"/>
        <dbReference type="ChEBI" id="CHEBI:58359"/>
        <dbReference type="ChEBI" id="CHEBI:456216"/>
        <dbReference type="EC" id="6.3.5.5"/>
    </reaction>
</comment>
<feature type="region of interest" description="CPSase" evidence="8">
    <location>
        <begin position="1"/>
        <end position="169"/>
    </location>
</feature>